<accession>A0ABV6HPE3</accession>
<protein>
    <recommendedName>
        <fullName evidence="3">Lantibiotic biosynthesis dehydratase-like protein</fullName>
    </recommendedName>
</protein>
<dbReference type="RefSeq" id="WP_377477652.1">
    <property type="nucleotide sequence ID" value="NZ_JBHLWO010000002.1"/>
</dbReference>
<keyword evidence="2" id="KW-1185">Reference proteome</keyword>
<gene>
    <name evidence="1" type="ORF">ACFFI0_20570</name>
</gene>
<name>A0ABV6HPE3_9SPHI</name>
<sequence length="308" mass="35937">MSKYLIKPIGSIWLNPPAIYDLKRDLLLYDKVGMLNMDNLIEGLFQYKQYPVFRNTLNEIEFLVKNELFVELKQLAVPFANNGTALINKDDLGLADMTMKLKSAMQDEKDTDKRDELYWKHDILNTRLWCNIINDNNESVFTVPSLIDTSTFEISGTTKQKAYSIIHKLIPLPSNETPWEKIIDFRNDEDSKRKLLALKNWINELHDDVKANELEDKINYLFSQYSESLRRHKINSRLSTFKTIVNAVPTTLAEIIRLRFGKAIDAFFSIAEQEVNFTKFNERNSLKGNELAYISYTKSKFKQSEEQL</sequence>
<dbReference type="EMBL" id="JBHLWO010000002">
    <property type="protein sequence ID" value="MFC0320732.1"/>
    <property type="molecule type" value="Genomic_DNA"/>
</dbReference>
<proteinExistence type="predicted"/>
<dbReference type="Proteomes" id="UP001589774">
    <property type="component" value="Unassembled WGS sequence"/>
</dbReference>
<evidence type="ECO:0008006" key="3">
    <source>
        <dbReference type="Google" id="ProtNLM"/>
    </source>
</evidence>
<comment type="caution">
    <text evidence="1">The sequence shown here is derived from an EMBL/GenBank/DDBJ whole genome shotgun (WGS) entry which is preliminary data.</text>
</comment>
<organism evidence="1 2">
    <name type="scientific">Olivibacter oleidegradans</name>
    <dbReference type="NCBI Taxonomy" id="760123"/>
    <lineage>
        <taxon>Bacteria</taxon>
        <taxon>Pseudomonadati</taxon>
        <taxon>Bacteroidota</taxon>
        <taxon>Sphingobacteriia</taxon>
        <taxon>Sphingobacteriales</taxon>
        <taxon>Sphingobacteriaceae</taxon>
        <taxon>Olivibacter</taxon>
    </lineage>
</organism>
<evidence type="ECO:0000313" key="2">
    <source>
        <dbReference type="Proteomes" id="UP001589774"/>
    </source>
</evidence>
<reference evidence="1 2" key="1">
    <citation type="submission" date="2024-09" db="EMBL/GenBank/DDBJ databases">
        <authorList>
            <person name="Sun Q."/>
            <person name="Mori K."/>
        </authorList>
    </citation>
    <scope>NUCLEOTIDE SEQUENCE [LARGE SCALE GENOMIC DNA]</scope>
    <source>
        <strain evidence="1 2">CCM 7765</strain>
    </source>
</reference>
<evidence type="ECO:0000313" key="1">
    <source>
        <dbReference type="EMBL" id="MFC0320732.1"/>
    </source>
</evidence>